<feature type="signal peptide" evidence="1">
    <location>
        <begin position="1"/>
        <end position="26"/>
    </location>
</feature>
<keyword evidence="1" id="KW-0732">Signal</keyword>
<evidence type="ECO:0000256" key="1">
    <source>
        <dbReference type="SAM" id="SignalP"/>
    </source>
</evidence>
<dbReference type="Proteomes" id="UP000600026">
    <property type="component" value="Unassembled WGS sequence"/>
</dbReference>
<organism evidence="2 3">
    <name type="scientific">Streptomyces xanthophaeus</name>
    <dbReference type="NCBI Taxonomy" id="67385"/>
    <lineage>
        <taxon>Bacteria</taxon>
        <taxon>Bacillati</taxon>
        <taxon>Actinomycetota</taxon>
        <taxon>Actinomycetes</taxon>
        <taxon>Kitasatosporales</taxon>
        <taxon>Streptomycetaceae</taxon>
        <taxon>Streptomyces</taxon>
    </lineage>
</organism>
<evidence type="ECO:0000313" key="2">
    <source>
        <dbReference type="EMBL" id="GHI85270.1"/>
    </source>
</evidence>
<dbReference type="AlphaFoldDB" id="A0A919GVL9"/>
<evidence type="ECO:0008006" key="4">
    <source>
        <dbReference type="Google" id="ProtNLM"/>
    </source>
</evidence>
<dbReference type="EMBL" id="BNEE01000006">
    <property type="protein sequence ID" value="GHI85270.1"/>
    <property type="molecule type" value="Genomic_DNA"/>
</dbReference>
<accession>A0A919GVL9</accession>
<proteinExistence type="predicted"/>
<dbReference type="RefSeq" id="WP_031139879.1">
    <property type="nucleotide sequence ID" value="NZ_BNEE01000006.1"/>
</dbReference>
<dbReference type="GeneID" id="96807672"/>
<name>A0A919GVL9_9ACTN</name>
<keyword evidence="3" id="KW-1185">Reference proteome</keyword>
<sequence length="118" mass="12820">MKLRNTVAAALGAFALVLTLPGSALAAQGDFLYKYVDDHGQEQHITLHDPHSGKCINLYAVGNDLIPPGYGPHNRTDTAVTLYLGASCTGDEWRLRANGNRASDRLEVRSIRFDDPNA</sequence>
<dbReference type="OrthoDB" id="3542365at2"/>
<protein>
    <recommendedName>
        <fullName evidence="4">Secreted protein</fullName>
    </recommendedName>
</protein>
<evidence type="ECO:0000313" key="3">
    <source>
        <dbReference type="Proteomes" id="UP000600026"/>
    </source>
</evidence>
<reference evidence="2" key="1">
    <citation type="submission" date="2020-09" db="EMBL/GenBank/DDBJ databases">
        <title>Whole genome shotgun sequence of Streptomyces xanthophaeus NBRC 12829.</title>
        <authorList>
            <person name="Komaki H."/>
            <person name="Tamura T."/>
        </authorList>
    </citation>
    <scope>NUCLEOTIDE SEQUENCE</scope>
    <source>
        <strain evidence="2">NBRC 12829</strain>
    </source>
</reference>
<gene>
    <name evidence="2" type="ORF">Sxan_26340</name>
</gene>
<comment type="caution">
    <text evidence="2">The sequence shown here is derived from an EMBL/GenBank/DDBJ whole genome shotgun (WGS) entry which is preliminary data.</text>
</comment>
<feature type="chain" id="PRO_5036768678" description="Secreted protein" evidence="1">
    <location>
        <begin position="27"/>
        <end position="118"/>
    </location>
</feature>